<feature type="transmembrane region" description="Helical" evidence="1">
    <location>
        <begin position="6"/>
        <end position="24"/>
    </location>
</feature>
<evidence type="ECO:0000313" key="2">
    <source>
        <dbReference type="EMBL" id="MCV2863703.1"/>
    </source>
</evidence>
<keyword evidence="1" id="KW-0472">Membrane</keyword>
<protein>
    <recommendedName>
        <fullName evidence="4">GlsB/YeaQ/YmgE family stress response membrane protein</fullName>
    </recommendedName>
</protein>
<evidence type="ECO:0000313" key="3">
    <source>
        <dbReference type="Proteomes" id="UP001652503"/>
    </source>
</evidence>
<dbReference type="RefSeq" id="WP_263720160.1">
    <property type="nucleotide sequence ID" value="NZ_JAOWLA010000002.1"/>
</dbReference>
<name>A0ABT2YXY0_9RHOB</name>
<keyword evidence="3" id="KW-1185">Reference proteome</keyword>
<accession>A0ABT2YXY0</accession>
<keyword evidence="1" id="KW-0812">Transmembrane</keyword>
<keyword evidence="1" id="KW-1133">Transmembrane helix</keyword>
<reference evidence="2 3" key="1">
    <citation type="submission" date="2022-10" db="EMBL/GenBank/DDBJ databases">
        <title>Defluviimonas sp. nov., isolated from ocean surface water.</title>
        <authorList>
            <person name="He W."/>
            <person name="Wang L."/>
            <person name="Zhang D.-F."/>
        </authorList>
    </citation>
    <scope>NUCLEOTIDE SEQUENCE [LARGE SCALE GENOMIC DNA]</scope>
    <source>
        <strain evidence="2 3">WL0075</strain>
    </source>
</reference>
<evidence type="ECO:0000256" key="1">
    <source>
        <dbReference type="SAM" id="Phobius"/>
    </source>
</evidence>
<evidence type="ECO:0008006" key="4">
    <source>
        <dbReference type="Google" id="ProtNLM"/>
    </source>
</evidence>
<dbReference type="Proteomes" id="UP001652503">
    <property type="component" value="Unassembled WGS sequence"/>
</dbReference>
<sequence>MPDLTINLWTLILGAASGLAAVFGARAGNRLVMGAIIGAITAAILTIARGYI</sequence>
<organism evidence="2 3">
    <name type="scientific">Albidovulum sediminicola</name>
    <dbReference type="NCBI Taxonomy" id="2984331"/>
    <lineage>
        <taxon>Bacteria</taxon>
        <taxon>Pseudomonadati</taxon>
        <taxon>Pseudomonadota</taxon>
        <taxon>Alphaproteobacteria</taxon>
        <taxon>Rhodobacterales</taxon>
        <taxon>Paracoccaceae</taxon>
        <taxon>Albidovulum</taxon>
    </lineage>
</organism>
<gene>
    <name evidence="2" type="ORF">OE647_02995</name>
</gene>
<feature type="transmembrane region" description="Helical" evidence="1">
    <location>
        <begin position="31"/>
        <end position="51"/>
    </location>
</feature>
<comment type="caution">
    <text evidence="2">The sequence shown here is derived from an EMBL/GenBank/DDBJ whole genome shotgun (WGS) entry which is preliminary data.</text>
</comment>
<dbReference type="EMBL" id="JAOWLA010000002">
    <property type="protein sequence ID" value="MCV2863703.1"/>
    <property type="molecule type" value="Genomic_DNA"/>
</dbReference>
<proteinExistence type="predicted"/>